<keyword evidence="3" id="KW-0813">Transport</keyword>
<sequence>MIKFGKLVAAAGMGRAIAVSTIAVVCGVMPASLSAETLGDALAAAYKHSGVLEQNRALLRVQDEDVASSLSNMMPSLSYTLSSTPFSTANAETWTKTLSFVASMDLYTFGQNELSVAAAKETVLATRESLVGVEQTVLQDTVTAYMNVREALALINLQQSNVRLQTQNLRASRDRLDVGEVTRTDVSQFEASLGAARASLASAQGTLASARETYKELVGFYPGNLVAPDPAPLPVKSDAEARAFALRNHPSIKEVQHQVAAYDLAVQIAQRSRYPTLSATTTVASDLEGATGASAGLTLDGTIYSGGELSSAIRKAKANEEAGRANLLSTSRSVEAEVGSQWALLSVYRAQVEANAQLIRASRVAYEGIREEAALGASTTLDVLDAEQTLLDAQVSAIQAQIDSDQASYDLLAAMGLLTASHLKLGVPTYDPTGYYNAVSNAPLTTKISPQGQKLDRVLKAIGQ</sequence>
<comment type="similarity">
    <text evidence="2">Belongs to the outer membrane factor (OMF) (TC 1.B.17) family.</text>
</comment>
<evidence type="ECO:0000256" key="7">
    <source>
        <dbReference type="ARBA" id="ARBA00023237"/>
    </source>
</evidence>
<evidence type="ECO:0000256" key="5">
    <source>
        <dbReference type="ARBA" id="ARBA00022692"/>
    </source>
</evidence>
<keyword evidence="5" id="KW-0812">Transmembrane</keyword>
<dbReference type="InterPro" id="IPR051906">
    <property type="entry name" value="TolC-like"/>
</dbReference>
<keyword evidence="9" id="KW-1185">Reference proteome</keyword>
<dbReference type="RefSeq" id="WP_234990400.1">
    <property type="nucleotide sequence ID" value="NZ_FWFS01000004.1"/>
</dbReference>
<gene>
    <name evidence="8" type="primary">bepC</name>
    <name evidence="8" type="ORF">AQS8620_01405</name>
</gene>
<keyword evidence="7" id="KW-0998">Cell outer membrane</keyword>
<organism evidence="8 9">
    <name type="scientific">Aquimixticola soesokkakensis</name>
    <dbReference type="NCBI Taxonomy" id="1519096"/>
    <lineage>
        <taxon>Bacteria</taxon>
        <taxon>Pseudomonadati</taxon>
        <taxon>Pseudomonadota</taxon>
        <taxon>Alphaproteobacteria</taxon>
        <taxon>Rhodobacterales</taxon>
        <taxon>Paracoccaceae</taxon>
        <taxon>Aquimixticola</taxon>
    </lineage>
</organism>
<dbReference type="InterPro" id="IPR003423">
    <property type="entry name" value="OMP_efflux"/>
</dbReference>
<evidence type="ECO:0000256" key="3">
    <source>
        <dbReference type="ARBA" id="ARBA00022448"/>
    </source>
</evidence>
<dbReference type="Pfam" id="PF02321">
    <property type="entry name" value="OEP"/>
    <property type="match status" value="2"/>
</dbReference>
<protein>
    <submittedName>
        <fullName evidence="8">Outer membrane efflux protein BepC</fullName>
    </submittedName>
</protein>
<dbReference type="Gene3D" id="1.20.1600.10">
    <property type="entry name" value="Outer membrane efflux proteins (OEP)"/>
    <property type="match status" value="1"/>
</dbReference>
<evidence type="ECO:0000256" key="6">
    <source>
        <dbReference type="ARBA" id="ARBA00023136"/>
    </source>
</evidence>
<dbReference type="GO" id="GO:0015288">
    <property type="term" value="F:porin activity"/>
    <property type="evidence" value="ECO:0007669"/>
    <property type="project" value="TreeGrafter"/>
</dbReference>
<comment type="subcellular location">
    <subcellularLocation>
        <location evidence="1">Cell outer membrane</location>
    </subcellularLocation>
</comment>
<dbReference type="EMBL" id="FWFS01000004">
    <property type="protein sequence ID" value="SLN37853.1"/>
    <property type="molecule type" value="Genomic_DNA"/>
</dbReference>
<dbReference type="AlphaFoldDB" id="A0A1Y5SE12"/>
<keyword evidence="4" id="KW-1134">Transmembrane beta strand</keyword>
<reference evidence="8 9" key="1">
    <citation type="submission" date="2017-03" db="EMBL/GenBank/DDBJ databases">
        <authorList>
            <person name="Afonso C.L."/>
            <person name="Miller P.J."/>
            <person name="Scott M.A."/>
            <person name="Spackman E."/>
            <person name="Goraichik I."/>
            <person name="Dimitrov K.M."/>
            <person name="Suarez D.L."/>
            <person name="Swayne D.E."/>
        </authorList>
    </citation>
    <scope>NUCLEOTIDE SEQUENCE [LARGE SCALE GENOMIC DNA]</scope>
    <source>
        <strain evidence="8 9">CECT 8620</strain>
    </source>
</reference>
<evidence type="ECO:0000313" key="8">
    <source>
        <dbReference type="EMBL" id="SLN37853.1"/>
    </source>
</evidence>
<name>A0A1Y5SE12_9RHOB</name>
<dbReference type="GO" id="GO:1990281">
    <property type="term" value="C:efflux pump complex"/>
    <property type="evidence" value="ECO:0007669"/>
    <property type="project" value="TreeGrafter"/>
</dbReference>
<evidence type="ECO:0000256" key="2">
    <source>
        <dbReference type="ARBA" id="ARBA00007613"/>
    </source>
</evidence>
<dbReference type="PANTHER" id="PTHR30026">
    <property type="entry name" value="OUTER MEMBRANE PROTEIN TOLC"/>
    <property type="match status" value="1"/>
</dbReference>
<dbReference type="SUPFAM" id="SSF56954">
    <property type="entry name" value="Outer membrane efflux proteins (OEP)"/>
    <property type="match status" value="1"/>
</dbReference>
<evidence type="ECO:0000256" key="4">
    <source>
        <dbReference type="ARBA" id="ARBA00022452"/>
    </source>
</evidence>
<dbReference type="GO" id="GO:0009279">
    <property type="term" value="C:cell outer membrane"/>
    <property type="evidence" value="ECO:0007669"/>
    <property type="project" value="UniProtKB-SubCell"/>
</dbReference>
<proteinExistence type="inferred from homology"/>
<dbReference type="PANTHER" id="PTHR30026:SF22">
    <property type="entry name" value="OUTER MEMBRANE EFFLUX PROTEIN"/>
    <property type="match status" value="1"/>
</dbReference>
<dbReference type="Proteomes" id="UP000193862">
    <property type="component" value="Unassembled WGS sequence"/>
</dbReference>
<keyword evidence="6" id="KW-0472">Membrane</keyword>
<dbReference type="GO" id="GO:0015562">
    <property type="term" value="F:efflux transmembrane transporter activity"/>
    <property type="evidence" value="ECO:0007669"/>
    <property type="project" value="InterPro"/>
</dbReference>
<evidence type="ECO:0000313" key="9">
    <source>
        <dbReference type="Proteomes" id="UP000193862"/>
    </source>
</evidence>
<evidence type="ECO:0000256" key="1">
    <source>
        <dbReference type="ARBA" id="ARBA00004442"/>
    </source>
</evidence>
<accession>A0A1Y5SE12</accession>